<reference evidence="3" key="1">
    <citation type="submission" date="2023-10" db="EMBL/GenBank/DDBJ databases">
        <title>Genome assembly of Pristionchus species.</title>
        <authorList>
            <person name="Yoshida K."/>
            <person name="Sommer R.J."/>
        </authorList>
    </citation>
    <scope>NUCLEOTIDE SEQUENCE</scope>
    <source>
        <strain evidence="3">RS5133</strain>
    </source>
</reference>
<sequence length="129" mass="13817">PALGAIKCDWATGRYEKCKNCKLFCDDEALRDSLAKKAQQHKDYNKSIITGMCVGGILLMLITVGGGVFLCMKPDTNRQRVSVLNMDEPLMEEDCAAPVEGGVGMNIPVPVGNQTPAAPEQNAPNPNAP</sequence>
<protein>
    <submittedName>
        <fullName evidence="3">Uncharacterized protein</fullName>
    </submittedName>
</protein>
<accession>A0AAV5URD0</accession>
<keyword evidence="2" id="KW-0472">Membrane</keyword>
<evidence type="ECO:0000313" key="4">
    <source>
        <dbReference type="Proteomes" id="UP001432322"/>
    </source>
</evidence>
<comment type="caution">
    <text evidence="3">The sequence shown here is derived from an EMBL/GenBank/DDBJ whole genome shotgun (WGS) entry which is preliminary data.</text>
</comment>
<name>A0AAV5URD0_9BILA</name>
<evidence type="ECO:0000256" key="2">
    <source>
        <dbReference type="SAM" id="Phobius"/>
    </source>
</evidence>
<keyword evidence="4" id="KW-1185">Reference proteome</keyword>
<feature type="non-terminal residue" evidence="3">
    <location>
        <position position="1"/>
    </location>
</feature>
<evidence type="ECO:0000256" key="1">
    <source>
        <dbReference type="SAM" id="MobiDB-lite"/>
    </source>
</evidence>
<keyword evidence="2" id="KW-0812">Transmembrane</keyword>
<feature type="region of interest" description="Disordered" evidence="1">
    <location>
        <begin position="106"/>
        <end position="129"/>
    </location>
</feature>
<gene>
    <name evidence="3" type="ORF">PFISCL1PPCAC_419</name>
</gene>
<feature type="transmembrane region" description="Helical" evidence="2">
    <location>
        <begin position="48"/>
        <end position="72"/>
    </location>
</feature>
<organism evidence="3 4">
    <name type="scientific">Pristionchus fissidentatus</name>
    <dbReference type="NCBI Taxonomy" id="1538716"/>
    <lineage>
        <taxon>Eukaryota</taxon>
        <taxon>Metazoa</taxon>
        <taxon>Ecdysozoa</taxon>
        <taxon>Nematoda</taxon>
        <taxon>Chromadorea</taxon>
        <taxon>Rhabditida</taxon>
        <taxon>Rhabditina</taxon>
        <taxon>Diplogasteromorpha</taxon>
        <taxon>Diplogasteroidea</taxon>
        <taxon>Neodiplogasteridae</taxon>
        <taxon>Pristionchus</taxon>
    </lineage>
</organism>
<dbReference type="Proteomes" id="UP001432322">
    <property type="component" value="Unassembled WGS sequence"/>
</dbReference>
<feature type="compositionally biased region" description="Low complexity" evidence="1">
    <location>
        <begin position="113"/>
        <end position="129"/>
    </location>
</feature>
<dbReference type="EMBL" id="BTSY01000001">
    <property type="protein sequence ID" value="GMT09122.1"/>
    <property type="molecule type" value="Genomic_DNA"/>
</dbReference>
<proteinExistence type="predicted"/>
<keyword evidence="2" id="KW-1133">Transmembrane helix</keyword>
<dbReference type="AlphaFoldDB" id="A0AAV5URD0"/>
<evidence type="ECO:0000313" key="3">
    <source>
        <dbReference type="EMBL" id="GMT09122.1"/>
    </source>
</evidence>